<dbReference type="Gene3D" id="3.30.980.40">
    <property type="match status" value="1"/>
</dbReference>
<dbReference type="GO" id="GO:0051301">
    <property type="term" value="P:cell division"/>
    <property type="evidence" value="ECO:0007669"/>
    <property type="project" value="UniProtKB-KW"/>
</dbReference>
<dbReference type="Gene3D" id="3.40.50.300">
    <property type="entry name" value="P-loop containing nucleotide triphosphate hydrolases"/>
    <property type="match status" value="1"/>
</dbReference>
<evidence type="ECO:0000256" key="15">
    <source>
        <dbReference type="ARBA" id="ARBA00025923"/>
    </source>
</evidence>
<keyword evidence="12 18" id="KW-0472">Membrane</keyword>
<feature type="binding site" evidence="16">
    <location>
        <begin position="420"/>
        <end position="427"/>
    </location>
    <ligand>
        <name>ATP</name>
        <dbReference type="ChEBI" id="CHEBI:30616"/>
    </ligand>
</feature>
<dbReference type="GO" id="GO:0005886">
    <property type="term" value="C:plasma membrane"/>
    <property type="evidence" value="ECO:0007669"/>
    <property type="project" value="UniProtKB-SubCell"/>
</dbReference>
<dbReference type="SUPFAM" id="SSF46785">
    <property type="entry name" value="Winged helix' DNA-binding domain"/>
    <property type="match status" value="1"/>
</dbReference>
<evidence type="ECO:0000256" key="10">
    <source>
        <dbReference type="ARBA" id="ARBA00022989"/>
    </source>
</evidence>
<dbReference type="InterPro" id="IPR036390">
    <property type="entry name" value="WH_DNA-bd_sf"/>
</dbReference>
<dbReference type="Pfam" id="PF13491">
    <property type="entry name" value="FtsK_4TM"/>
    <property type="match status" value="1"/>
</dbReference>
<feature type="transmembrane region" description="Helical" evidence="18">
    <location>
        <begin position="38"/>
        <end position="62"/>
    </location>
</feature>
<evidence type="ECO:0000256" key="17">
    <source>
        <dbReference type="SAM" id="MobiDB-lite"/>
    </source>
</evidence>
<evidence type="ECO:0000256" key="18">
    <source>
        <dbReference type="SAM" id="Phobius"/>
    </source>
</evidence>
<evidence type="ECO:0000256" key="6">
    <source>
        <dbReference type="ARBA" id="ARBA00022692"/>
    </source>
</evidence>
<dbReference type="GO" id="GO:0007059">
    <property type="term" value="P:chromosome segregation"/>
    <property type="evidence" value="ECO:0007669"/>
    <property type="project" value="UniProtKB-KW"/>
</dbReference>
<evidence type="ECO:0000256" key="3">
    <source>
        <dbReference type="ARBA" id="ARBA00020887"/>
    </source>
</evidence>
<keyword evidence="4" id="KW-1003">Cell membrane</keyword>
<evidence type="ECO:0000256" key="1">
    <source>
        <dbReference type="ARBA" id="ARBA00004651"/>
    </source>
</evidence>
<feature type="domain" description="FtsK" evidence="19">
    <location>
        <begin position="403"/>
        <end position="622"/>
    </location>
</feature>
<dbReference type="InterPro" id="IPR036388">
    <property type="entry name" value="WH-like_DNA-bd_sf"/>
</dbReference>
<dbReference type="GO" id="GO:0005524">
    <property type="term" value="F:ATP binding"/>
    <property type="evidence" value="ECO:0007669"/>
    <property type="project" value="UniProtKB-UniRule"/>
</dbReference>
<evidence type="ECO:0000256" key="8">
    <source>
        <dbReference type="ARBA" id="ARBA00022829"/>
    </source>
</evidence>
<dbReference type="Pfam" id="PF17854">
    <property type="entry name" value="FtsK_alpha"/>
    <property type="match status" value="1"/>
</dbReference>
<reference evidence="20" key="1">
    <citation type="journal article" date="2020" name="mSystems">
        <title>Genome- and Community-Level Interaction Insights into Carbon Utilization and Element Cycling Functions of Hydrothermarchaeota in Hydrothermal Sediment.</title>
        <authorList>
            <person name="Zhou Z."/>
            <person name="Liu Y."/>
            <person name="Xu W."/>
            <person name="Pan J."/>
            <person name="Luo Z.H."/>
            <person name="Li M."/>
        </authorList>
    </citation>
    <scope>NUCLEOTIDE SEQUENCE [LARGE SCALE GENOMIC DNA]</scope>
    <source>
        <strain evidence="20">HyVt-485</strain>
    </source>
</reference>
<dbReference type="InterPro" id="IPR018541">
    <property type="entry name" value="Ftsk_gamma"/>
</dbReference>
<feature type="transmembrane region" description="Helical" evidence="18">
    <location>
        <begin position="131"/>
        <end position="150"/>
    </location>
</feature>
<dbReference type="CDD" id="cd01127">
    <property type="entry name" value="TrwB_TraG_TraD_VirD4"/>
    <property type="match status" value="1"/>
</dbReference>
<keyword evidence="13" id="KW-0131">Cell cycle</keyword>
<dbReference type="SMART" id="SM00843">
    <property type="entry name" value="Ftsk_gamma"/>
    <property type="match status" value="1"/>
</dbReference>
<keyword evidence="9 16" id="KW-0067">ATP-binding</keyword>
<dbReference type="GO" id="GO:0003677">
    <property type="term" value="F:DNA binding"/>
    <property type="evidence" value="ECO:0007669"/>
    <property type="project" value="UniProtKB-KW"/>
</dbReference>
<evidence type="ECO:0000256" key="5">
    <source>
        <dbReference type="ARBA" id="ARBA00022618"/>
    </source>
</evidence>
<dbReference type="PROSITE" id="PS50901">
    <property type="entry name" value="FTSK"/>
    <property type="match status" value="1"/>
</dbReference>
<proteinExistence type="inferred from homology"/>
<comment type="similarity">
    <text evidence="2">Belongs to the FtsK/SpoIIIE/SftA family.</text>
</comment>
<dbReference type="PANTHER" id="PTHR22683">
    <property type="entry name" value="SPORULATION PROTEIN RELATED"/>
    <property type="match status" value="1"/>
</dbReference>
<comment type="subunit">
    <text evidence="15">Homohexamer. Forms a ring that surrounds DNA.</text>
</comment>
<dbReference type="EMBL" id="DRMJ01000111">
    <property type="protein sequence ID" value="HHL42421.1"/>
    <property type="molecule type" value="Genomic_DNA"/>
</dbReference>
<comment type="caution">
    <text evidence="20">The sequence shown here is derived from an EMBL/GenBank/DDBJ whole genome shotgun (WGS) entry which is preliminary data.</text>
</comment>
<feature type="compositionally biased region" description="Pro residues" evidence="17">
    <location>
        <begin position="227"/>
        <end position="238"/>
    </location>
</feature>
<dbReference type="PANTHER" id="PTHR22683:SF41">
    <property type="entry name" value="DNA TRANSLOCASE FTSK"/>
    <property type="match status" value="1"/>
</dbReference>
<keyword evidence="11" id="KW-0238">DNA-binding</keyword>
<dbReference type="InterPro" id="IPR025199">
    <property type="entry name" value="FtsK_4TM"/>
</dbReference>
<evidence type="ECO:0000256" key="16">
    <source>
        <dbReference type="PROSITE-ProRule" id="PRU00289"/>
    </source>
</evidence>
<protein>
    <recommendedName>
        <fullName evidence="3">DNA translocase FtsK</fullName>
    </recommendedName>
</protein>
<feature type="transmembrane region" description="Helical" evidence="18">
    <location>
        <begin position="74"/>
        <end position="95"/>
    </location>
</feature>
<dbReference type="InterPro" id="IPR050206">
    <property type="entry name" value="FtsK/SpoIIIE/SftA"/>
</dbReference>
<dbReference type="InterPro" id="IPR041027">
    <property type="entry name" value="FtsK_alpha"/>
</dbReference>
<evidence type="ECO:0000256" key="7">
    <source>
        <dbReference type="ARBA" id="ARBA00022741"/>
    </source>
</evidence>
<dbReference type="AlphaFoldDB" id="A0A7C5QNQ0"/>
<name>A0A7C5QNQ0_9PROT</name>
<evidence type="ECO:0000256" key="9">
    <source>
        <dbReference type="ARBA" id="ARBA00022840"/>
    </source>
</evidence>
<evidence type="ECO:0000259" key="19">
    <source>
        <dbReference type="PROSITE" id="PS50901"/>
    </source>
</evidence>
<feature type="compositionally biased region" description="Low complexity" evidence="17">
    <location>
        <begin position="239"/>
        <end position="255"/>
    </location>
</feature>
<evidence type="ECO:0000256" key="13">
    <source>
        <dbReference type="ARBA" id="ARBA00023306"/>
    </source>
</evidence>
<comment type="function">
    <text evidence="14">Essential cell division protein that coordinates cell division and chromosome segregation. The N-terminus is involved in assembly of the cell-division machinery. The C-terminus functions as a DNA motor that moves dsDNA in an ATP-dependent manner towards the dif recombination site, which is located within the replication terminus region. Translocation stops specifically at Xer-dif sites, where FtsK interacts with the Xer recombinase, allowing activation of chromosome unlinking by recombination. FtsK orienting polar sequences (KOPS) guide the direction of DNA translocation. FtsK can remove proteins from DNA as it translocates, but translocation stops specifically at XerCD-dif site, thereby preventing removal of XerC and XerD from dif.</text>
</comment>
<evidence type="ECO:0000256" key="12">
    <source>
        <dbReference type="ARBA" id="ARBA00023136"/>
    </source>
</evidence>
<evidence type="ECO:0000256" key="14">
    <source>
        <dbReference type="ARBA" id="ARBA00024784"/>
    </source>
</evidence>
<dbReference type="SUPFAM" id="SSF52540">
    <property type="entry name" value="P-loop containing nucleoside triphosphate hydrolases"/>
    <property type="match status" value="1"/>
</dbReference>
<keyword evidence="6 18" id="KW-0812">Transmembrane</keyword>
<dbReference type="InterPro" id="IPR027417">
    <property type="entry name" value="P-loop_NTPase"/>
</dbReference>
<feature type="region of interest" description="Disordered" evidence="17">
    <location>
        <begin position="209"/>
        <end position="257"/>
    </location>
</feature>
<dbReference type="Proteomes" id="UP000885830">
    <property type="component" value="Unassembled WGS sequence"/>
</dbReference>
<keyword evidence="10 18" id="KW-1133">Transmembrane helix</keyword>
<accession>A0A7C5QNQ0</accession>
<comment type="subcellular location">
    <subcellularLocation>
        <location evidence="1">Cell membrane</location>
        <topology evidence="1">Multi-pass membrane protein</topology>
    </subcellularLocation>
</comment>
<gene>
    <name evidence="20" type="ORF">ENJ42_02290</name>
</gene>
<dbReference type="Pfam" id="PF09397">
    <property type="entry name" value="FtsK_gamma"/>
    <property type="match status" value="1"/>
</dbReference>
<evidence type="ECO:0000256" key="2">
    <source>
        <dbReference type="ARBA" id="ARBA00006474"/>
    </source>
</evidence>
<feature type="transmembrane region" description="Helical" evidence="18">
    <location>
        <begin position="101"/>
        <end position="119"/>
    </location>
</feature>
<keyword evidence="5" id="KW-0132">Cell division</keyword>
<keyword evidence="7 16" id="KW-0547">Nucleotide-binding</keyword>
<organism evidence="20">
    <name type="scientific">Hellea balneolensis</name>
    <dbReference type="NCBI Taxonomy" id="287478"/>
    <lineage>
        <taxon>Bacteria</taxon>
        <taxon>Pseudomonadati</taxon>
        <taxon>Pseudomonadota</taxon>
        <taxon>Alphaproteobacteria</taxon>
        <taxon>Maricaulales</taxon>
        <taxon>Robiginitomaculaceae</taxon>
        <taxon>Hellea</taxon>
    </lineage>
</organism>
<evidence type="ECO:0000256" key="11">
    <source>
        <dbReference type="ARBA" id="ARBA00023125"/>
    </source>
</evidence>
<keyword evidence="8" id="KW-0159">Chromosome partition</keyword>
<dbReference type="Pfam" id="PF01580">
    <property type="entry name" value="FtsK_SpoIIIE"/>
    <property type="match status" value="1"/>
</dbReference>
<dbReference type="Gene3D" id="1.10.10.10">
    <property type="entry name" value="Winged helix-like DNA-binding domain superfamily/Winged helix DNA-binding domain"/>
    <property type="match status" value="1"/>
</dbReference>
<evidence type="ECO:0000256" key="4">
    <source>
        <dbReference type="ARBA" id="ARBA00022475"/>
    </source>
</evidence>
<dbReference type="InterPro" id="IPR002543">
    <property type="entry name" value="FtsK_dom"/>
</dbReference>
<sequence>MIVVIITFSPFDPTGDTASGTQEIHNFLGRPGAGLANWLLQFFGWAALPTGLLLMFAAARAVLRPRLGITKWAVFRRSFLLVMSALFLSIFLAAFPIPQSWPMATGLGGWFGDTIFLGFKGLVLKTGLSSGLAGIIAAVVAFIGLTYSLGRFLGMVSQDVAEVLDAAGLLWAIFRVRLDQLVAFLRRKFQKSYVDPIETAGFDDRRVWTEIPGVDDPTPQAVEPAPSATPPRPTPIAAPPQTAAKPAPRATTRPAKAPKFKFNKNGQFTLPTIDLLANPPARIAVTDAGALQRSAEQLGEVLTDFGVKGDIGAVRPGPVVTLYEFEPAPGVKSSRVINLADDIARSMAVQSARVAVVPGRNAIGIEMPNRRREIVYLRDMLASRDFKTCGHALPLALGEDIGGKPIFADLAKMPHLLVAGTTGSGKSVGINSMILSIMYTLPPEQCKFIMIDPKMLELSVYDGAPHLLAPVVTEPKKAVVALKWTVREMEARYRNMSKMGVRNISGFNEKVMAAKRAGEPLTRTVMTGYDKDNGEPIYETETLEMEFMPFIVVVIDEMADLMMVAGKDIEGAVQRLAQMARAAGIHMIMATQRPSVDVITGTIKANFPTRISFAVTSKIDSRTILGEQGAEQLLGKGDMLYMAGGGRTRRLHGPFVSDDEVEKIANFIKAQGAPSYLEDITTDKEEDGEAGPGGNMKSGDETFDKAVAIVAHDRKASTSYIQRRLGIGYNRAANIIERMEADGMIGPAGAGGKREIFLPESEPI</sequence>
<evidence type="ECO:0000313" key="20">
    <source>
        <dbReference type="EMBL" id="HHL42421.1"/>
    </source>
</evidence>